<dbReference type="PANTHER" id="PTHR11122:SF13">
    <property type="entry name" value="GLUCOSE-6-PHOSPHATE 1-EPIMERASE"/>
    <property type="match status" value="1"/>
</dbReference>
<dbReference type="GO" id="GO:0030246">
    <property type="term" value="F:carbohydrate binding"/>
    <property type="evidence" value="ECO:0007669"/>
    <property type="project" value="InterPro"/>
</dbReference>
<proteinExistence type="predicted"/>
<dbReference type="OrthoDB" id="9795355at2"/>
<dbReference type="InterPro" id="IPR014718">
    <property type="entry name" value="GH-type_carb-bd"/>
</dbReference>
<organism evidence="1 2">
    <name type="scientific">Paenibacillus typhae</name>
    <dbReference type="NCBI Taxonomy" id="1174501"/>
    <lineage>
        <taxon>Bacteria</taxon>
        <taxon>Bacillati</taxon>
        <taxon>Bacillota</taxon>
        <taxon>Bacilli</taxon>
        <taxon>Bacillales</taxon>
        <taxon>Paenibacillaceae</taxon>
        <taxon>Paenibacillus</taxon>
    </lineage>
</organism>
<dbReference type="EMBL" id="FNDX01000005">
    <property type="protein sequence ID" value="SDI39030.1"/>
    <property type="molecule type" value="Genomic_DNA"/>
</dbReference>
<dbReference type="CDD" id="cd09024">
    <property type="entry name" value="Aldose_epim_lacX"/>
    <property type="match status" value="1"/>
</dbReference>
<sequence length="291" mass="31672">MNTTLRSSSAEAVIHSLGAELVSFKLLATGTEYIWSGDAEFWTGRSPVLFPIIGAARGGEIRTGGGTYTIGNHGFARRSEFTLVEATDTQAVFQLSQSGQTLASYPYSFNLFLTYILSGSRLEISYRVENTDEQDIHFQLGTHPAFNCPLDGQGAITDYYLEFSEPEQLERLFLNDAGLVISGKSAPVLDNEQLLPLSHELFLDGALVFRNVKSGTIALKSKLADKSVTVTSKGFPDLGLWQPKNAPFVCIEPWQGIADGEDFSGELKDKTGIITLPQGGQFNSSLTIEIS</sequence>
<dbReference type="GO" id="GO:0016853">
    <property type="term" value="F:isomerase activity"/>
    <property type="evidence" value="ECO:0007669"/>
    <property type="project" value="InterPro"/>
</dbReference>
<dbReference type="InterPro" id="IPR037481">
    <property type="entry name" value="LacX"/>
</dbReference>
<name>A0A1G8K893_9BACL</name>
<dbReference type="SUPFAM" id="SSF74650">
    <property type="entry name" value="Galactose mutarotase-like"/>
    <property type="match status" value="1"/>
</dbReference>
<evidence type="ECO:0000313" key="1">
    <source>
        <dbReference type="EMBL" id="SDI39030.1"/>
    </source>
</evidence>
<dbReference type="InterPro" id="IPR008183">
    <property type="entry name" value="Aldose_1/G6P_1-epimerase"/>
</dbReference>
<protein>
    <submittedName>
        <fullName evidence="1">Galactose mutarotase</fullName>
    </submittedName>
</protein>
<reference evidence="2" key="1">
    <citation type="submission" date="2016-10" db="EMBL/GenBank/DDBJ databases">
        <authorList>
            <person name="Varghese N."/>
            <person name="Submissions S."/>
        </authorList>
    </citation>
    <scope>NUCLEOTIDE SEQUENCE [LARGE SCALE GENOMIC DNA]</scope>
    <source>
        <strain evidence="2">CGMCC 1.11012</strain>
    </source>
</reference>
<dbReference type="PANTHER" id="PTHR11122">
    <property type="entry name" value="APOSPORY-ASSOCIATED PROTEIN C-RELATED"/>
    <property type="match status" value="1"/>
</dbReference>
<dbReference type="GO" id="GO:0005975">
    <property type="term" value="P:carbohydrate metabolic process"/>
    <property type="evidence" value="ECO:0007669"/>
    <property type="project" value="InterPro"/>
</dbReference>
<dbReference type="InterPro" id="IPR011013">
    <property type="entry name" value="Gal_mutarotase_sf_dom"/>
</dbReference>
<keyword evidence="2" id="KW-1185">Reference proteome</keyword>
<gene>
    <name evidence="1" type="ORF">SAMN05216192_10551</name>
</gene>
<accession>A0A1G8K893</accession>
<dbReference type="AlphaFoldDB" id="A0A1G8K893"/>
<dbReference type="Gene3D" id="2.70.98.10">
    <property type="match status" value="1"/>
</dbReference>
<dbReference type="RefSeq" id="WP_090713259.1">
    <property type="nucleotide sequence ID" value="NZ_CBCSKY010000002.1"/>
</dbReference>
<evidence type="ECO:0000313" key="2">
    <source>
        <dbReference type="Proteomes" id="UP000199050"/>
    </source>
</evidence>
<dbReference type="Pfam" id="PF01263">
    <property type="entry name" value="Aldose_epim"/>
    <property type="match status" value="1"/>
</dbReference>
<dbReference type="STRING" id="1174501.SAMN05216192_10551"/>
<dbReference type="Proteomes" id="UP000199050">
    <property type="component" value="Unassembled WGS sequence"/>
</dbReference>